<evidence type="ECO:0000256" key="8">
    <source>
        <dbReference type="SAM" id="MobiDB-lite"/>
    </source>
</evidence>
<reference evidence="9" key="1">
    <citation type="submission" date="2024-06" db="EMBL/GenBank/DDBJ databases">
        <title>The genome sequences of Kitasatospora sp. strain HUAS MG31.</title>
        <authorList>
            <person name="Mo P."/>
        </authorList>
    </citation>
    <scope>NUCLEOTIDE SEQUENCE</scope>
    <source>
        <strain evidence="9">HUAS MG31</strain>
    </source>
</reference>
<dbReference type="EMBL" id="CP159872">
    <property type="protein sequence ID" value="XCM82603.1"/>
    <property type="molecule type" value="Genomic_DNA"/>
</dbReference>
<feature type="compositionally biased region" description="Gly residues" evidence="8">
    <location>
        <begin position="1"/>
        <end position="10"/>
    </location>
</feature>
<comment type="catalytic activity">
    <reaction evidence="7">
        <text>a peptidoglycan chain = a peptidoglycan chain with N-acetyl-1,6-anhydromuramyl-[peptide] at the reducing end + a peptidoglycan chain with N-acetylglucosamine at the non-reducing end.</text>
        <dbReference type="EC" id="4.2.2.29"/>
    </reaction>
</comment>
<feature type="site" description="Important for catalytic activity" evidence="7">
    <location>
        <position position="449"/>
    </location>
</feature>
<feature type="compositionally biased region" description="Low complexity" evidence="8">
    <location>
        <begin position="29"/>
        <end position="150"/>
    </location>
</feature>
<dbReference type="GO" id="GO:0071555">
    <property type="term" value="P:cell wall organization"/>
    <property type="evidence" value="ECO:0007669"/>
    <property type="project" value="UniProtKB-KW"/>
</dbReference>
<dbReference type="PANTHER" id="PTHR30518:SF2">
    <property type="entry name" value="ENDOLYTIC MUREIN TRANSGLYCOSYLASE"/>
    <property type="match status" value="1"/>
</dbReference>
<dbReference type="RefSeq" id="WP_354643534.1">
    <property type="nucleotide sequence ID" value="NZ_CP159872.1"/>
</dbReference>
<dbReference type="KEGG" id="kcm:ABWK59_28700"/>
<keyword evidence="6 7" id="KW-0961">Cell wall biogenesis/degradation</keyword>
<organism evidence="9">
    <name type="scientific">Kitasatospora camelliae</name>
    <dbReference type="NCBI Taxonomy" id="3156397"/>
    <lineage>
        <taxon>Bacteria</taxon>
        <taxon>Bacillati</taxon>
        <taxon>Actinomycetota</taxon>
        <taxon>Actinomycetes</taxon>
        <taxon>Kitasatosporales</taxon>
        <taxon>Streptomycetaceae</taxon>
        <taxon>Kitasatospora</taxon>
    </lineage>
</organism>
<dbReference type="GO" id="GO:0005886">
    <property type="term" value="C:plasma membrane"/>
    <property type="evidence" value="ECO:0007669"/>
    <property type="project" value="UniProtKB-SubCell"/>
</dbReference>
<comment type="function">
    <text evidence="7">Functions as a peptidoglycan terminase that cleaves nascent peptidoglycan strands endolytically to terminate their elongation.</text>
</comment>
<comment type="subcellular location">
    <subcellularLocation>
        <location evidence="7">Cell membrane</location>
        <topology evidence="7">Single-pass membrane protein</topology>
    </subcellularLocation>
</comment>
<name>A0AAU8K5I0_9ACTN</name>
<feature type="region of interest" description="Disordered" evidence="8">
    <location>
        <begin position="1"/>
        <end position="223"/>
    </location>
</feature>
<dbReference type="HAMAP" id="MF_02065">
    <property type="entry name" value="MltG"/>
    <property type="match status" value="1"/>
</dbReference>
<evidence type="ECO:0000256" key="7">
    <source>
        <dbReference type="HAMAP-Rule" id="MF_02065"/>
    </source>
</evidence>
<keyword evidence="1 7" id="KW-1003">Cell membrane</keyword>
<dbReference type="PANTHER" id="PTHR30518">
    <property type="entry name" value="ENDOLYTIC MUREIN TRANSGLYCOSYLASE"/>
    <property type="match status" value="1"/>
</dbReference>
<evidence type="ECO:0000256" key="1">
    <source>
        <dbReference type="ARBA" id="ARBA00022475"/>
    </source>
</evidence>
<protein>
    <recommendedName>
        <fullName evidence="7">Endolytic murein transglycosylase</fullName>
        <ecNumber evidence="7">4.2.2.29</ecNumber>
    </recommendedName>
    <alternativeName>
        <fullName evidence="7">Peptidoglycan lytic transglycosylase</fullName>
    </alternativeName>
    <alternativeName>
        <fullName evidence="7">Peptidoglycan polymerization terminase</fullName>
    </alternativeName>
</protein>
<dbReference type="NCBIfam" id="TIGR00247">
    <property type="entry name" value="endolytic transglycosylase MltG"/>
    <property type="match status" value="1"/>
</dbReference>
<dbReference type="AlphaFoldDB" id="A0AAU8K5I0"/>
<evidence type="ECO:0000256" key="6">
    <source>
        <dbReference type="ARBA" id="ARBA00023316"/>
    </source>
</evidence>
<dbReference type="GO" id="GO:0008932">
    <property type="term" value="F:lytic endotransglycosylase activity"/>
    <property type="evidence" value="ECO:0007669"/>
    <property type="project" value="UniProtKB-UniRule"/>
</dbReference>
<proteinExistence type="inferred from homology"/>
<accession>A0AAU8K5I0</accession>
<dbReference type="Pfam" id="PF02618">
    <property type="entry name" value="YceG"/>
    <property type="match status" value="1"/>
</dbReference>
<evidence type="ECO:0000256" key="4">
    <source>
        <dbReference type="ARBA" id="ARBA00023136"/>
    </source>
</evidence>
<sequence length="577" mass="62583">MTDQSGGYGSQGDQPWYPGDPASTGGWPQYGQQGYPQQQGHQGQYGQQAQQPQAHAQQQYGQQQYGQQGYPQQQHNTGSWPQQPMAPQQGQFGQQPYGQQGYPQQQGQFGQQTGYQQAVPQQQPMQQPVQQQPGQGMPPQQAPQQAAAPRQQRRPGGPGPDGIDWEAEAAALESPATEAEDDFWEDDAEEEPEEENGSFFGGGEEDNSREAERKRKEKGKKAGRRNRGACLVVALVMLGGFAGAGWWGYGFYQDHFGPPPDFVGAGTGSVNVEIKPGPGEAMGRTLKDAGVVKSVKAFITAFGKNSKAGSIQPGTYTLRHEMSAEEAVKELVDSNGGNVLIISEGRKASEIYAAIDGKLQLPKGTTANVAKDQAAGLGLPDYAKGNPEGFLFPARYSVTQGMKPEELLKQMVANSVKHYGDLKLDEAAQKIGLQNGYQVIIEASILQKEGNDSKDFGKIARVLYNRLNSNATQGKLQLDTTLQYELGSVKFTKEQMAAKTPYNTYQVKGLPPTPIANPGDDAIKAVLDPTPGDWVYFVAVSLTDTRFAVTFEDFKKDVKEYCAAHGQGFDENAGMCK</sequence>
<keyword evidence="5 7" id="KW-0456">Lyase</keyword>
<dbReference type="GO" id="GO:0009252">
    <property type="term" value="P:peptidoglycan biosynthetic process"/>
    <property type="evidence" value="ECO:0007669"/>
    <property type="project" value="UniProtKB-UniRule"/>
</dbReference>
<keyword evidence="4 7" id="KW-0472">Membrane</keyword>
<comment type="similarity">
    <text evidence="7">Belongs to the transglycosylase MltG family.</text>
</comment>
<dbReference type="InterPro" id="IPR003770">
    <property type="entry name" value="MLTG-like"/>
</dbReference>
<feature type="compositionally biased region" description="Acidic residues" evidence="8">
    <location>
        <begin position="178"/>
        <end position="196"/>
    </location>
</feature>
<gene>
    <name evidence="7 9" type="primary">mltG</name>
    <name evidence="9" type="ORF">ABWK59_28700</name>
</gene>
<evidence type="ECO:0000256" key="5">
    <source>
        <dbReference type="ARBA" id="ARBA00023239"/>
    </source>
</evidence>
<dbReference type="EC" id="4.2.2.29" evidence="7"/>
<dbReference type="Gene3D" id="3.30.1490.480">
    <property type="entry name" value="Endolytic murein transglycosylase"/>
    <property type="match status" value="1"/>
</dbReference>
<evidence type="ECO:0000313" key="9">
    <source>
        <dbReference type="EMBL" id="XCM82603.1"/>
    </source>
</evidence>
<evidence type="ECO:0000256" key="3">
    <source>
        <dbReference type="ARBA" id="ARBA00022989"/>
    </source>
</evidence>
<evidence type="ECO:0000256" key="2">
    <source>
        <dbReference type="ARBA" id="ARBA00022692"/>
    </source>
</evidence>
<keyword evidence="2 7" id="KW-0812">Transmembrane</keyword>
<keyword evidence="3 7" id="KW-1133">Transmembrane helix</keyword>
<feature type="transmembrane region" description="Helical" evidence="7">
    <location>
        <begin position="228"/>
        <end position="249"/>
    </location>
</feature>